<evidence type="ECO:0000256" key="5">
    <source>
        <dbReference type="ARBA" id="ARBA00023136"/>
    </source>
</evidence>
<gene>
    <name evidence="7" type="ORF">E6H01_00560</name>
</gene>
<dbReference type="Pfam" id="PF03626">
    <property type="entry name" value="COX4_pro"/>
    <property type="match status" value="1"/>
</dbReference>
<name>A0A537LFI8_9BACT</name>
<comment type="subcellular location">
    <subcellularLocation>
        <location evidence="1">Cell membrane</location>
        <topology evidence="1">Multi-pass membrane protein</topology>
    </subcellularLocation>
</comment>
<keyword evidence="5 6" id="KW-0472">Membrane</keyword>
<keyword evidence="2" id="KW-1003">Cell membrane</keyword>
<evidence type="ECO:0000256" key="1">
    <source>
        <dbReference type="ARBA" id="ARBA00004651"/>
    </source>
</evidence>
<sequence>MAEARHSAGMKRYVVVWIGLILIVAIEVLLTYQHLPAGRLLAFLLVLAFIAAALGVMYFMHLRYERASLFWSLIPYLIFALFMMDHVWPDAFRLMHQRLPAP</sequence>
<comment type="caution">
    <text evidence="7">The sequence shown here is derived from an EMBL/GenBank/DDBJ whole genome shotgun (WGS) entry which is preliminary data.</text>
</comment>
<keyword evidence="3 6" id="KW-0812">Transmembrane</keyword>
<dbReference type="EMBL" id="VBAL01000009">
    <property type="protein sequence ID" value="TMJ06726.1"/>
    <property type="molecule type" value="Genomic_DNA"/>
</dbReference>
<feature type="transmembrane region" description="Helical" evidence="6">
    <location>
        <begin position="12"/>
        <end position="34"/>
    </location>
</feature>
<accession>A0A537LFI8</accession>
<evidence type="ECO:0000256" key="4">
    <source>
        <dbReference type="ARBA" id="ARBA00022989"/>
    </source>
</evidence>
<evidence type="ECO:0008006" key="9">
    <source>
        <dbReference type="Google" id="ProtNLM"/>
    </source>
</evidence>
<evidence type="ECO:0000256" key="2">
    <source>
        <dbReference type="ARBA" id="ARBA00022475"/>
    </source>
</evidence>
<reference evidence="7 8" key="1">
    <citation type="journal article" date="2019" name="Nat. Microbiol.">
        <title>Mediterranean grassland soil C-N compound turnover is dependent on rainfall and depth, and is mediated by genomically divergent microorganisms.</title>
        <authorList>
            <person name="Diamond S."/>
            <person name="Andeer P.F."/>
            <person name="Li Z."/>
            <person name="Crits-Christoph A."/>
            <person name="Burstein D."/>
            <person name="Anantharaman K."/>
            <person name="Lane K.R."/>
            <person name="Thomas B.C."/>
            <person name="Pan C."/>
            <person name="Northen T.R."/>
            <person name="Banfield J.F."/>
        </authorList>
    </citation>
    <scope>NUCLEOTIDE SEQUENCE [LARGE SCALE GENOMIC DNA]</scope>
    <source>
        <strain evidence="7">NP_4</strain>
    </source>
</reference>
<evidence type="ECO:0000313" key="7">
    <source>
        <dbReference type="EMBL" id="TMJ06726.1"/>
    </source>
</evidence>
<keyword evidence="4 6" id="KW-1133">Transmembrane helix</keyword>
<evidence type="ECO:0000313" key="8">
    <source>
        <dbReference type="Proteomes" id="UP000319353"/>
    </source>
</evidence>
<dbReference type="GO" id="GO:0005886">
    <property type="term" value="C:plasma membrane"/>
    <property type="evidence" value="ECO:0007669"/>
    <property type="project" value="UniProtKB-SubCell"/>
</dbReference>
<evidence type="ECO:0000256" key="3">
    <source>
        <dbReference type="ARBA" id="ARBA00022692"/>
    </source>
</evidence>
<evidence type="ECO:0000256" key="6">
    <source>
        <dbReference type="SAM" id="Phobius"/>
    </source>
</evidence>
<feature type="transmembrane region" description="Helical" evidence="6">
    <location>
        <begin position="40"/>
        <end position="60"/>
    </location>
</feature>
<dbReference type="Proteomes" id="UP000319353">
    <property type="component" value="Unassembled WGS sequence"/>
</dbReference>
<feature type="transmembrane region" description="Helical" evidence="6">
    <location>
        <begin position="67"/>
        <end position="88"/>
    </location>
</feature>
<protein>
    <recommendedName>
        <fullName evidence="9">Cytochrome C oxidase subunit IV</fullName>
    </recommendedName>
</protein>
<dbReference type="AlphaFoldDB" id="A0A537LFI8"/>
<proteinExistence type="predicted"/>
<dbReference type="InterPro" id="IPR005171">
    <property type="entry name" value="Cyt_c_oxidase_su4_prok"/>
</dbReference>
<organism evidence="7 8">
    <name type="scientific">Candidatus Segetimicrobium genomatis</name>
    <dbReference type="NCBI Taxonomy" id="2569760"/>
    <lineage>
        <taxon>Bacteria</taxon>
        <taxon>Bacillati</taxon>
        <taxon>Candidatus Sysuimicrobiota</taxon>
        <taxon>Candidatus Sysuimicrobiia</taxon>
        <taxon>Candidatus Sysuimicrobiales</taxon>
        <taxon>Candidatus Segetimicrobiaceae</taxon>
        <taxon>Candidatus Segetimicrobium</taxon>
    </lineage>
</organism>